<evidence type="ECO:0000256" key="1">
    <source>
        <dbReference type="SAM" id="MobiDB-lite"/>
    </source>
</evidence>
<feature type="region of interest" description="Disordered" evidence="1">
    <location>
        <begin position="40"/>
        <end position="64"/>
    </location>
</feature>
<feature type="compositionally biased region" description="Polar residues" evidence="1">
    <location>
        <begin position="46"/>
        <end position="56"/>
    </location>
</feature>
<reference evidence="2 3" key="1">
    <citation type="submission" date="2019-03" db="EMBL/GenBank/DDBJ databases">
        <title>First draft genome of Liparis tanakae, snailfish: a comprehensive survey of snailfish specific genes.</title>
        <authorList>
            <person name="Kim W."/>
            <person name="Song I."/>
            <person name="Jeong J.-H."/>
            <person name="Kim D."/>
            <person name="Kim S."/>
            <person name="Ryu S."/>
            <person name="Song J.Y."/>
            <person name="Lee S.K."/>
        </authorList>
    </citation>
    <scope>NUCLEOTIDE SEQUENCE [LARGE SCALE GENOMIC DNA]</scope>
    <source>
        <tissue evidence="2">Muscle</tissue>
    </source>
</reference>
<sequence length="64" mass="6953">MAQGCLIQMLPLIKNCFKKLQMHNNGFVPTSSQNVMHQPCAMPVPVSTTGNHQTRASVEDTGLA</sequence>
<comment type="caution">
    <text evidence="2">The sequence shown here is derived from an EMBL/GenBank/DDBJ whole genome shotgun (WGS) entry which is preliminary data.</text>
</comment>
<keyword evidence="3" id="KW-1185">Reference proteome</keyword>
<dbReference type="EMBL" id="SRLO01000122">
    <property type="protein sequence ID" value="TNN73697.1"/>
    <property type="molecule type" value="Genomic_DNA"/>
</dbReference>
<name>A0A4Z2I6N0_9TELE</name>
<evidence type="ECO:0000313" key="2">
    <source>
        <dbReference type="EMBL" id="TNN73697.1"/>
    </source>
</evidence>
<gene>
    <name evidence="2" type="ORF">EYF80_016077</name>
</gene>
<evidence type="ECO:0000313" key="3">
    <source>
        <dbReference type="Proteomes" id="UP000314294"/>
    </source>
</evidence>
<dbReference type="AlphaFoldDB" id="A0A4Z2I6N0"/>
<dbReference type="Proteomes" id="UP000314294">
    <property type="component" value="Unassembled WGS sequence"/>
</dbReference>
<organism evidence="2 3">
    <name type="scientific">Liparis tanakae</name>
    <name type="common">Tanaka's snailfish</name>
    <dbReference type="NCBI Taxonomy" id="230148"/>
    <lineage>
        <taxon>Eukaryota</taxon>
        <taxon>Metazoa</taxon>
        <taxon>Chordata</taxon>
        <taxon>Craniata</taxon>
        <taxon>Vertebrata</taxon>
        <taxon>Euteleostomi</taxon>
        <taxon>Actinopterygii</taxon>
        <taxon>Neopterygii</taxon>
        <taxon>Teleostei</taxon>
        <taxon>Neoteleostei</taxon>
        <taxon>Acanthomorphata</taxon>
        <taxon>Eupercaria</taxon>
        <taxon>Perciformes</taxon>
        <taxon>Cottioidei</taxon>
        <taxon>Cottales</taxon>
        <taxon>Liparidae</taxon>
        <taxon>Liparis</taxon>
    </lineage>
</organism>
<proteinExistence type="predicted"/>
<accession>A0A4Z2I6N0</accession>
<protein>
    <submittedName>
        <fullName evidence="2">Uncharacterized protein</fullName>
    </submittedName>
</protein>